<accession>A0AAW8PXU2</accession>
<reference evidence="1" key="1">
    <citation type="submission" date="2023-06" db="EMBL/GenBank/DDBJ databases">
        <title>Genomic Diversity of Vibrio spp. and Metagenomic Analysis of Pathogens in Florida Gulf Coastal Waters Following Hurricane Ian.</title>
        <authorList>
            <person name="Brumfield K.D."/>
        </authorList>
    </citation>
    <scope>NUCLEOTIDE SEQUENCE</scope>
    <source>
        <strain evidence="1">WBS2B-138</strain>
    </source>
</reference>
<proteinExistence type="predicted"/>
<dbReference type="Proteomes" id="UP001253193">
    <property type="component" value="Unassembled WGS sequence"/>
</dbReference>
<organism evidence="1 2">
    <name type="scientific">Vibrio parahaemolyticus</name>
    <dbReference type="NCBI Taxonomy" id="670"/>
    <lineage>
        <taxon>Bacteria</taxon>
        <taxon>Pseudomonadati</taxon>
        <taxon>Pseudomonadota</taxon>
        <taxon>Gammaproteobacteria</taxon>
        <taxon>Vibrionales</taxon>
        <taxon>Vibrionaceae</taxon>
        <taxon>Vibrio</taxon>
    </lineage>
</organism>
<dbReference type="RefSeq" id="WP_311019539.1">
    <property type="nucleotide sequence ID" value="NZ_JAUHGG010000003.1"/>
</dbReference>
<evidence type="ECO:0000313" key="1">
    <source>
        <dbReference type="EMBL" id="MDS1820762.1"/>
    </source>
</evidence>
<evidence type="ECO:0000313" key="2">
    <source>
        <dbReference type="Proteomes" id="UP001253193"/>
    </source>
</evidence>
<gene>
    <name evidence="1" type="ORF">QX249_08830</name>
</gene>
<protein>
    <submittedName>
        <fullName evidence="1">Uncharacterized protein</fullName>
    </submittedName>
</protein>
<name>A0AAW8PXU2_VIBPH</name>
<sequence>MDNPKTFPTINEVLEKGLASKLIVKPSVDDQNYQLFCNTDPKVVICNEQLKPIIFNDKLSANTYLKSVELTTISEKATLPKSGIGFALNSTKSLIALTHSGLGYIDSEEGSFSNLSPIKNSILEGLFNNLRLISREILSLTKDTKMCSTTNDISIYSFDGMVMIDSEHISYVSVKNMYKGGNGGGLQYDDHLEHKAESIAKLCDDAAKETFQSLSLLSES</sequence>
<comment type="caution">
    <text evidence="1">The sequence shown here is derived from an EMBL/GenBank/DDBJ whole genome shotgun (WGS) entry which is preliminary data.</text>
</comment>
<dbReference type="AlphaFoldDB" id="A0AAW8PXU2"/>
<dbReference type="EMBL" id="JAUHGG010000003">
    <property type="protein sequence ID" value="MDS1820762.1"/>
    <property type="molecule type" value="Genomic_DNA"/>
</dbReference>